<evidence type="ECO:0000256" key="3">
    <source>
        <dbReference type="ARBA" id="ARBA00022473"/>
    </source>
</evidence>
<sequence>MKIFVTEFRSSHFAQEWNCSRRQGSDKKSDMCQNCVNNVFPDRGHTCLENGSYLMNFASCAQCNKKEMIKIHNKEETEEDQEQVITYQHVCQNCDHVIAEHEYRFCVEDGYQEYQMTCLLCGSGEDSISILPDDPRKEMDLF</sequence>
<keyword evidence="8" id="KW-0804">Transcription</keyword>
<dbReference type="GeneID" id="118422710"/>
<keyword evidence="5" id="KW-0862">Zinc</keyword>
<keyword evidence="9" id="KW-1185">Reference proteome</keyword>
<evidence type="ECO:0000256" key="5">
    <source>
        <dbReference type="ARBA" id="ARBA00022833"/>
    </source>
</evidence>
<dbReference type="InterPro" id="IPR009508">
    <property type="entry name" value="Transcrpt_activator_Churchill"/>
</dbReference>
<keyword evidence="6" id="KW-0805">Transcription regulation</keyword>
<evidence type="ECO:0000256" key="4">
    <source>
        <dbReference type="ARBA" id="ARBA00022723"/>
    </source>
</evidence>
<evidence type="ECO:0000256" key="6">
    <source>
        <dbReference type="ARBA" id="ARBA00023015"/>
    </source>
</evidence>
<reference evidence="9" key="1">
    <citation type="journal article" date="2020" name="Nat. Ecol. Evol.">
        <title>Deeply conserved synteny resolves early events in vertebrate evolution.</title>
        <authorList>
            <person name="Simakov O."/>
            <person name="Marletaz F."/>
            <person name="Yue J.X."/>
            <person name="O'Connell B."/>
            <person name="Jenkins J."/>
            <person name="Brandt A."/>
            <person name="Calef R."/>
            <person name="Tung C.H."/>
            <person name="Huang T.K."/>
            <person name="Schmutz J."/>
            <person name="Satoh N."/>
            <person name="Yu J.K."/>
            <person name="Putnam N.H."/>
            <person name="Green R.E."/>
            <person name="Rokhsar D.S."/>
        </authorList>
    </citation>
    <scope>NUCLEOTIDE SEQUENCE [LARGE SCALE GENOMIC DNA]</scope>
    <source>
        <strain evidence="9">S238N-H82</strain>
    </source>
</reference>
<dbReference type="GO" id="GO:0008543">
    <property type="term" value="P:fibroblast growth factor receptor signaling pathway"/>
    <property type="evidence" value="ECO:0000318"/>
    <property type="project" value="GO_Central"/>
</dbReference>
<keyword evidence="7" id="KW-0010">Activator</keyword>
<dbReference type="PANTHER" id="PTHR31931">
    <property type="entry name" value="PROTEIN CHURCHILL"/>
    <property type="match status" value="1"/>
</dbReference>
<protein>
    <recommendedName>
        <fullName evidence="2">Protein Churchill</fullName>
    </recommendedName>
</protein>
<dbReference type="OrthoDB" id="5954706at2759"/>
<reference evidence="10" key="2">
    <citation type="submission" date="2025-08" db="UniProtKB">
        <authorList>
            <consortium name="RefSeq"/>
        </authorList>
    </citation>
    <scope>IDENTIFICATION</scope>
    <source>
        <strain evidence="10">S238N-H82</strain>
        <tissue evidence="10">Testes</tissue>
    </source>
</reference>
<keyword evidence="4" id="KW-0479">Metal-binding</keyword>
<proteinExistence type="inferred from homology"/>
<dbReference type="GO" id="GO:0045893">
    <property type="term" value="P:positive regulation of DNA-templated transcription"/>
    <property type="evidence" value="ECO:0007669"/>
    <property type="project" value="InterPro"/>
</dbReference>
<dbReference type="RefSeq" id="XP_035686319.1">
    <property type="nucleotide sequence ID" value="XM_035830426.1"/>
</dbReference>
<dbReference type="Proteomes" id="UP000001554">
    <property type="component" value="Chromosome 1"/>
</dbReference>
<dbReference type="GO" id="GO:0008270">
    <property type="term" value="F:zinc ion binding"/>
    <property type="evidence" value="ECO:0007669"/>
    <property type="project" value="InterPro"/>
</dbReference>
<evidence type="ECO:0000256" key="1">
    <source>
        <dbReference type="ARBA" id="ARBA00009577"/>
    </source>
</evidence>
<dbReference type="Pfam" id="PF06573">
    <property type="entry name" value="Churchill"/>
    <property type="match status" value="1"/>
</dbReference>
<dbReference type="InterPro" id="IPR038543">
    <property type="entry name" value="Churchill_sf"/>
</dbReference>
<accession>A0A9J7LNT8</accession>
<evidence type="ECO:0000256" key="7">
    <source>
        <dbReference type="ARBA" id="ARBA00023159"/>
    </source>
</evidence>
<name>A0A9J7LNT8_BRAFL</name>
<dbReference type="Gene3D" id="2.60.40.4240">
    <property type="entry name" value="Transcription activator, Churchill"/>
    <property type="match status" value="1"/>
</dbReference>
<keyword evidence="3" id="KW-0217">Developmental protein</keyword>
<dbReference type="OMA" id="ASHEYTF"/>
<evidence type="ECO:0000256" key="2">
    <source>
        <dbReference type="ARBA" id="ARBA00021000"/>
    </source>
</evidence>
<dbReference type="KEGG" id="bfo:118422710"/>
<organism evidence="9 10">
    <name type="scientific">Branchiostoma floridae</name>
    <name type="common">Florida lancelet</name>
    <name type="synonym">Amphioxus</name>
    <dbReference type="NCBI Taxonomy" id="7739"/>
    <lineage>
        <taxon>Eukaryota</taxon>
        <taxon>Metazoa</taxon>
        <taxon>Chordata</taxon>
        <taxon>Cephalochordata</taxon>
        <taxon>Leptocardii</taxon>
        <taxon>Amphioxiformes</taxon>
        <taxon>Branchiostomatidae</taxon>
        <taxon>Branchiostoma</taxon>
    </lineage>
</organism>
<comment type="similarity">
    <text evidence="1">Belongs to the Churchill family.</text>
</comment>
<evidence type="ECO:0000313" key="10">
    <source>
        <dbReference type="RefSeq" id="XP_035686319.1"/>
    </source>
</evidence>
<evidence type="ECO:0000256" key="8">
    <source>
        <dbReference type="ARBA" id="ARBA00023163"/>
    </source>
</evidence>
<dbReference type="AlphaFoldDB" id="A0A9J7LNT8"/>
<dbReference type="PANTHER" id="PTHR31931:SF2">
    <property type="entry name" value="PROTEIN CHURCHILL"/>
    <property type="match status" value="1"/>
</dbReference>
<evidence type="ECO:0000313" key="9">
    <source>
        <dbReference type="Proteomes" id="UP000001554"/>
    </source>
</evidence>
<gene>
    <name evidence="10" type="primary">LOC118422710</name>
</gene>